<dbReference type="AlphaFoldDB" id="A0A0E9X393"/>
<reference evidence="1" key="2">
    <citation type="journal article" date="2015" name="Fish Shellfish Immunol.">
        <title>Early steps in the European eel (Anguilla anguilla)-Vibrio vulnificus interaction in the gills: Role of the RtxA13 toxin.</title>
        <authorList>
            <person name="Callol A."/>
            <person name="Pajuelo D."/>
            <person name="Ebbesson L."/>
            <person name="Teles M."/>
            <person name="MacKenzie S."/>
            <person name="Amaro C."/>
        </authorList>
    </citation>
    <scope>NUCLEOTIDE SEQUENCE</scope>
</reference>
<reference evidence="1" key="1">
    <citation type="submission" date="2014-11" db="EMBL/GenBank/DDBJ databases">
        <authorList>
            <person name="Amaro Gonzalez C."/>
        </authorList>
    </citation>
    <scope>NUCLEOTIDE SEQUENCE</scope>
</reference>
<evidence type="ECO:0000313" key="1">
    <source>
        <dbReference type="EMBL" id="JAH96931.1"/>
    </source>
</evidence>
<dbReference type="EMBL" id="GBXM01011646">
    <property type="protein sequence ID" value="JAH96931.1"/>
    <property type="molecule type" value="Transcribed_RNA"/>
</dbReference>
<organism evidence="1">
    <name type="scientific">Anguilla anguilla</name>
    <name type="common">European freshwater eel</name>
    <name type="synonym">Muraena anguilla</name>
    <dbReference type="NCBI Taxonomy" id="7936"/>
    <lineage>
        <taxon>Eukaryota</taxon>
        <taxon>Metazoa</taxon>
        <taxon>Chordata</taxon>
        <taxon>Craniata</taxon>
        <taxon>Vertebrata</taxon>
        <taxon>Euteleostomi</taxon>
        <taxon>Actinopterygii</taxon>
        <taxon>Neopterygii</taxon>
        <taxon>Teleostei</taxon>
        <taxon>Anguilliformes</taxon>
        <taxon>Anguillidae</taxon>
        <taxon>Anguilla</taxon>
    </lineage>
</organism>
<protein>
    <submittedName>
        <fullName evidence="1">Uncharacterized protein</fullName>
    </submittedName>
</protein>
<sequence>MSQLSRLLSCRGCIHIYLQRMSQQTQPTVQLLSDKIISTTNSVLSKRKLLCLAHLHIRQFFSTLLITYSDPAGSVQ</sequence>
<accession>A0A0E9X393</accession>
<name>A0A0E9X393_ANGAN</name>
<proteinExistence type="predicted"/>